<evidence type="ECO:0000313" key="3">
    <source>
        <dbReference type="Proteomes" id="UP000477386"/>
    </source>
</evidence>
<dbReference type="RefSeq" id="WP_164044177.1">
    <property type="nucleotide sequence ID" value="NZ_JAAGNZ010000010.1"/>
</dbReference>
<keyword evidence="3" id="KW-1185">Reference proteome</keyword>
<name>A0A6M0IT29_9BACT</name>
<dbReference type="PROSITE" id="PS51257">
    <property type="entry name" value="PROKAR_LIPOPROTEIN"/>
    <property type="match status" value="1"/>
</dbReference>
<organism evidence="2 3">
    <name type="scientific">Spirosoma agri</name>
    <dbReference type="NCBI Taxonomy" id="1987381"/>
    <lineage>
        <taxon>Bacteria</taxon>
        <taxon>Pseudomonadati</taxon>
        <taxon>Bacteroidota</taxon>
        <taxon>Cytophagia</taxon>
        <taxon>Cytophagales</taxon>
        <taxon>Cytophagaceae</taxon>
        <taxon>Spirosoma</taxon>
    </lineage>
</organism>
<protein>
    <submittedName>
        <fullName evidence="2">Uncharacterized protein</fullName>
    </submittedName>
</protein>
<feature type="signal peptide" evidence="1">
    <location>
        <begin position="1"/>
        <end position="18"/>
    </location>
</feature>
<comment type="caution">
    <text evidence="2">The sequence shown here is derived from an EMBL/GenBank/DDBJ whole genome shotgun (WGS) entry which is preliminary data.</text>
</comment>
<gene>
    <name evidence="2" type="ORF">GK091_28630</name>
</gene>
<feature type="chain" id="PRO_5027052195" evidence="1">
    <location>
        <begin position="19"/>
        <end position="133"/>
    </location>
</feature>
<proteinExistence type="predicted"/>
<dbReference type="AlphaFoldDB" id="A0A6M0IT29"/>
<evidence type="ECO:0000313" key="2">
    <source>
        <dbReference type="EMBL" id="NEU70865.1"/>
    </source>
</evidence>
<reference evidence="2 3" key="1">
    <citation type="submission" date="2020-02" db="EMBL/GenBank/DDBJ databases">
        <title>Draft genome sequence of two Spirosoma agri KCTC 52727 and Spirosoma terrae KCTC 52035.</title>
        <authorList>
            <person name="Rojas J."/>
            <person name="Ambika Manirajan B."/>
            <person name="Ratering S."/>
            <person name="Suarez C."/>
            <person name="Schnell S."/>
        </authorList>
    </citation>
    <scope>NUCLEOTIDE SEQUENCE [LARGE SCALE GENOMIC DNA]</scope>
    <source>
        <strain evidence="2 3">KCTC 52727</strain>
    </source>
</reference>
<accession>A0A6M0IT29</accession>
<sequence length="133" mass="14257">MKTIHAAALTLAIAIALSSCTPKMMFGTSSIVPAASGEVHVKKDKNKNYIVSVDVQNLAEASKLTPSKNIYLVWAESSEESAKKLGQLVPTGKVLKAELKATTIAEPRTVFITAEDNADVLYPDGQIILTTRK</sequence>
<dbReference type="Proteomes" id="UP000477386">
    <property type="component" value="Unassembled WGS sequence"/>
</dbReference>
<keyword evidence="1" id="KW-0732">Signal</keyword>
<dbReference type="EMBL" id="JAAGNZ010000010">
    <property type="protein sequence ID" value="NEU70865.1"/>
    <property type="molecule type" value="Genomic_DNA"/>
</dbReference>
<evidence type="ECO:0000256" key="1">
    <source>
        <dbReference type="SAM" id="SignalP"/>
    </source>
</evidence>